<proteinExistence type="predicted"/>
<gene>
    <name evidence="2" type="ORF">EVAR_51580_1</name>
</gene>
<evidence type="ECO:0000256" key="1">
    <source>
        <dbReference type="SAM" id="MobiDB-lite"/>
    </source>
</evidence>
<dbReference type="EMBL" id="BGZK01001217">
    <property type="protein sequence ID" value="GBP74655.1"/>
    <property type="molecule type" value="Genomic_DNA"/>
</dbReference>
<evidence type="ECO:0000313" key="2">
    <source>
        <dbReference type="EMBL" id="GBP74655.1"/>
    </source>
</evidence>
<evidence type="ECO:0000313" key="3">
    <source>
        <dbReference type="Proteomes" id="UP000299102"/>
    </source>
</evidence>
<name>A0A4C1YJZ4_EUMVA</name>
<feature type="region of interest" description="Disordered" evidence="1">
    <location>
        <begin position="1"/>
        <end position="71"/>
    </location>
</feature>
<dbReference type="AlphaFoldDB" id="A0A4C1YJZ4"/>
<keyword evidence="3" id="KW-1185">Reference proteome</keyword>
<organism evidence="2 3">
    <name type="scientific">Eumeta variegata</name>
    <name type="common">Bagworm moth</name>
    <name type="synonym">Eumeta japonica</name>
    <dbReference type="NCBI Taxonomy" id="151549"/>
    <lineage>
        <taxon>Eukaryota</taxon>
        <taxon>Metazoa</taxon>
        <taxon>Ecdysozoa</taxon>
        <taxon>Arthropoda</taxon>
        <taxon>Hexapoda</taxon>
        <taxon>Insecta</taxon>
        <taxon>Pterygota</taxon>
        <taxon>Neoptera</taxon>
        <taxon>Endopterygota</taxon>
        <taxon>Lepidoptera</taxon>
        <taxon>Glossata</taxon>
        <taxon>Ditrysia</taxon>
        <taxon>Tineoidea</taxon>
        <taxon>Psychidae</taxon>
        <taxon>Oiketicinae</taxon>
        <taxon>Eumeta</taxon>
    </lineage>
</organism>
<dbReference type="Proteomes" id="UP000299102">
    <property type="component" value="Unassembled WGS sequence"/>
</dbReference>
<reference evidence="2 3" key="1">
    <citation type="journal article" date="2019" name="Commun. Biol.">
        <title>The bagworm genome reveals a unique fibroin gene that provides high tensile strength.</title>
        <authorList>
            <person name="Kono N."/>
            <person name="Nakamura H."/>
            <person name="Ohtoshi R."/>
            <person name="Tomita M."/>
            <person name="Numata K."/>
            <person name="Arakawa K."/>
        </authorList>
    </citation>
    <scope>NUCLEOTIDE SEQUENCE [LARGE SCALE GENOMIC DNA]</scope>
</reference>
<feature type="compositionally biased region" description="Polar residues" evidence="1">
    <location>
        <begin position="61"/>
        <end position="71"/>
    </location>
</feature>
<accession>A0A4C1YJZ4</accession>
<comment type="caution">
    <text evidence="2">The sequence shown here is derived from an EMBL/GenBank/DDBJ whole genome shotgun (WGS) entry which is preliminary data.</text>
</comment>
<protein>
    <submittedName>
        <fullName evidence="2">Uncharacterized protein</fullName>
    </submittedName>
</protein>
<sequence length="71" mass="7754">MTDTLRMHPSFPSRLTFPPGISLTEPSIGPHRGSGTKKQNKEGTPRCTPGPSALRIRTEHSNVSLTRVRSS</sequence>